<dbReference type="RefSeq" id="WP_345427271.1">
    <property type="nucleotide sequence ID" value="NZ_BAABGT010000119.1"/>
</dbReference>
<dbReference type="InterPro" id="IPR002397">
    <property type="entry name" value="Cyt_P450_B"/>
</dbReference>
<dbReference type="PRINTS" id="PR00359">
    <property type="entry name" value="BP450"/>
</dbReference>
<keyword evidence="4" id="KW-1185">Reference proteome</keyword>
<dbReference type="Pfam" id="PF00067">
    <property type="entry name" value="p450"/>
    <property type="match status" value="1"/>
</dbReference>
<evidence type="ECO:0000256" key="1">
    <source>
        <dbReference type="ARBA" id="ARBA00010617"/>
    </source>
</evidence>
<keyword evidence="2" id="KW-0349">Heme</keyword>
<dbReference type="GO" id="GO:0004497">
    <property type="term" value="F:monooxygenase activity"/>
    <property type="evidence" value="ECO:0007669"/>
    <property type="project" value="UniProtKB-KW"/>
</dbReference>
<evidence type="ECO:0000313" key="3">
    <source>
        <dbReference type="EMBL" id="GAA4559355.1"/>
    </source>
</evidence>
<name>A0ABP8S468_9PSEU</name>
<protein>
    <submittedName>
        <fullName evidence="3">Monooxygenase YjiB</fullName>
    </submittedName>
</protein>
<comment type="caution">
    <text evidence="3">The sequence shown here is derived from an EMBL/GenBank/DDBJ whole genome shotgun (WGS) entry which is preliminary data.</text>
</comment>
<dbReference type="CDD" id="cd20625">
    <property type="entry name" value="CYP164-like"/>
    <property type="match status" value="1"/>
</dbReference>
<gene>
    <name evidence="3" type="primary">yjiB_2</name>
    <name evidence="3" type="ORF">GCM10023175_67130</name>
</gene>
<dbReference type="Proteomes" id="UP001501598">
    <property type="component" value="Unassembled WGS sequence"/>
</dbReference>
<dbReference type="PANTHER" id="PTHR46696:SF3">
    <property type="entry name" value="PULCHERRIMINIC ACID SYNTHASE"/>
    <property type="match status" value="1"/>
</dbReference>
<keyword evidence="2" id="KW-0408">Iron</keyword>
<dbReference type="InterPro" id="IPR001128">
    <property type="entry name" value="Cyt_P450"/>
</dbReference>
<dbReference type="PANTHER" id="PTHR46696">
    <property type="entry name" value="P450, PUTATIVE (EUROFUNG)-RELATED"/>
    <property type="match status" value="1"/>
</dbReference>
<dbReference type="PRINTS" id="PR00385">
    <property type="entry name" value="P450"/>
</dbReference>
<keyword evidence="2" id="KW-0479">Metal-binding</keyword>
<keyword evidence="2 3" id="KW-0503">Monooxygenase</keyword>
<reference evidence="4" key="1">
    <citation type="journal article" date="2019" name="Int. J. Syst. Evol. Microbiol.">
        <title>The Global Catalogue of Microorganisms (GCM) 10K type strain sequencing project: providing services to taxonomists for standard genome sequencing and annotation.</title>
        <authorList>
            <consortium name="The Broad Institute Genomics Platform"/>
            <consortium name="The Broad Institute Genome Sequencing Center for Infectious Disease"/>
            <person name="Wu L."/>
            <person name="Ma J."/>
        </authorList>
    </citation>
    <scope>NUCLEOTIDE SEQUENCE [LARGE SCALE GENOMIC DNA]</scope>
    <source>
        <strain evidence="4">JCM 17906</strain>
    </source>
</reference>
<dbReference type="EMBL" id="BAABGT010000119">
    <property type="protein sequence ID" value="GAA4559355.1"/>
    <property type="molecule type" value="Genomic_DNA"/>
</dbReference>
<accession>A0ABP8S468</accession>
<keyword evidence="2" id="KW-0560">Oxidoreductase</keyword>
<proteinExistence type="inferred from homology"/>
<evidence type="ECO:0000256" key="2">
    <source>
        <dbReference type="RuleBase" id="RU000461"/>
    </source>
</evidence>
<dbReference type="InterPro" id="IPR017972">
    <property type="entry name" value="Cyt_P450_CS"/>
</dbReference>
<sequence length="412" mass="46381">MSDSAARGTRLLSEVLSSQDPYPIYEELRELDEGVHWSEEFQGWFPSRAADLRRIGENSKVYSGDLSDPKGTLNRYDPSDPRQNDYGEISSRFLFFLEPPEHTVVRSALRHAFTPRAMLGWRTVVERIVDGLLAEFSHGDETDFVETLSTKIPIEVICTILGVPSEDFPMFVAMTDAVMLTLDPAIQGEKRVEVLYRAAEMVDYMNELADLRQKDPKDDLISQIVNTPVQDGKPLDRKTAVSQAVILLVAGNDTTNSLLGNTMGILLDRPELQRRVAEDLSLVSPLIEESLRYAPPFQFETRKATQDHILGGREIKAGDAFFPLIAAANRDPREFDNPLEFDIDRENKRHLSFSHGIHFCVGAPLARMEGIVGMTKVLERFPHICDGSAPRRPRVDNINARGWKNLPVALHE</sequence>
<organism evidence="3 4">
    <name type="scientific">Pseudonocardia xishanensis</name>
    <dbReference type="NCBI Taxonomy" id="630995"/>
    <lineage>
        <taxon>Bacteria</taxon>
        <taxon>Bacillati</taxon>
        <taxon>Actinomycetota</taxon>
        <taxon>Actinomycetes</taxon>
        <taxon>Pseudonocardiales</taxon>
        <taxon>Pseudonocardiaceae</taxon>
        <taxon>Pseudonocardia</taxon>
    </lineage>
</organism>
<dbReference type="InterPro" id="IPR036396">
    <property type="entry name" value="Cyt_P450_sf"/>
</dbReference>
<evidence type="ECO:0000313" key="4">
    <source>
        <dbReference type="Proteomes" id="UP001501598"/>
    </source>
</evidence>
<dbReference type="SUPFAM" id="SSF48264">
    <property type="entry name" value="Cytochrome P450"/>
    <property type="match status" value="1"/>
</dbReference>
<comment type="similarity">
    <text evidence="1 2">Belongs to the cytochrome P450 family.</text>
</comment>
<dbReference type="PROSITE" id="PS00086">
    <property type="entry name" value="CYTOCHROME_P450"/>
    <property type="match status" value="1"/>
</dbReference>
<dbReference type="Gene3D" id="1.10.630.10">
    <property type="entry name" value="Cytochrome P450"/>
    <property type="match status" value="1"/>
</dbReference>